<gene>
    <name evidence="1" type="ORF">SAMN02194393_04499</name>
</gene>
<evidence type="ECO:0008006" key="3">
    <source>
        <dbReference type="Google" id="ProtNLM"/>
    </source>
</evidence>
<evidence type="ECO:0000313" key="1">
    <source>
        <dbReference type="EMBL" id="SKC86261.1"/>
    </source>
</evidence>
<dbReference type="RefSeq" id="WP_079494865.1">
    <property type="nucleotide sequence ID" value="NZ_FUZT01000014.1"/>
</dbReference>
<dbReference type="SUPFAM" id="SSF56529">
    <property type="entry name" value="FAH"/>
    <property type="match status" value="1"/>
</dbReference>
<organism evidence="1 2">
    <name type="scientific">Maledivibacter halophilus</name>
    <dbReference type="NCBI Taxonomy" id="36842"/>
    <lineage>
        <taxon>Bacteria</taxon>
        <taxon>Bacillati</taxon>
        <taxon>Bacillota</taxon>
        <taxon>Clostridia</taxon>
        <taxon>Peptostreptococcales</taxon>
        <taxon>Caminicellaceae</taxon>
        <taxon>Maledivibacter</taxon>
    </lineage>
</organism>
<dbReference type="GO" id="GO:0003824">
    <property type="term" value="F:catalytic activity"/>
    <property type="evidence" value="ECO:0007669"/>
    <property type="project" value="InterPro"/>
</dbReference>
<dbReference type="STRING" id="36842.SAMN02194393_04499"/>
<dbReference type="OrthoDB" id="9792678at2"/>
<protein>
    <recommendedName>
        <fullName evidence="3">DUF2848 domain-containing protein</fullName>
    </recommendedName>
</protein>
<dbReference type="EMBL" id="FUZT01000014">
    <property type="protein sequence ID" value="SKC86261.1"/>
    <property type="molecule type" value="Genomic_DNA"/>
</dbReference>
<dbReference type="InterPro" id="IPR021269">
    <property type="entry name" value="DUF2848"/>
</dbReference>
<keyword evidence="2" id="KW-1185">Reference proteome</keyword>
<dbReference type="Proteomes" id="UP000190285">
    <property type="component" value="Unassembled WGS sequence"/>
</dbReference>
<dbReference type="InterPro" id="IPR036663">
    <property type="entry name" value="Fumarylacetoacetase_C_sf"/>
</dbReference>
<name>A0A1T5MDD6_9FIRM</name>
<reference evidence="1 2" key="1">
    <citation type="submission" date="2017-02" db="EMBL/GenBank/DDBJ databases">
        <authorList>
            <person name="Peterson S.W."/>
        </authorList>
    </citation>
    <scope>NUCLEOTIDE SEQUENCE [LARGE SCALE GENOMIC DNA]</scope>
    <source>
        <strain evidence="1 2">M1</strain>
    </source>
</reference>
<dbReference type="Pfam" id="PF11010">
    <property type="entry name" value="DUF2848"/>
    <property type="match status" value="1"/>
</dbReference>
<evidence type="ECO:0000313" key="2">
    <source>
        <dbReference type="Proteomes" id="UP000190285"/>
    </source>
</evidence>
<proteinExistence type="predicted"/>
<accession>A0A1T5MDD6</accession>
<sequence length="226" mass="25780">MKTLNFNLVTKSGNENLEFKFNKVLAIGFAGRDQKKVMEHIHELEEIGVAPPESIPTLYPCADELVTQEGYIQVLGGETSGEVEFVILIQDNKIYIGLGSDHTDRGLEAVSIPKSKQICLKPIAKEIWLYDEIKDHWDDLILRSWQKLDDNEEKLYQDGKISEILKVEDIITEVKKAYPNLNNIIMFSGTVPVLNGFVYGTNFRCELEDKHLGRKISHEYVVEVLK</sequence>
<dbReference type="AlphaFoldDB" id="A0A1T5MDD6"/>